<dbReference type="SUPFAM" id="SSF55781">
    <property type="entry name" value="GAF domain-like"/>
    <property type="match status" value="1"/>
</dbReference>
<dbReference type="SMART" id="SM00065">
    <property type="entry name" value="GAF"/>
    <property type="match status" value="1"/>
</dbReference>
<evidence type="ECO:0000256" key="2">
    <source>
        <dbReference type="ARBA" id="ARBA00023163"/>
    </source>
</evidence>
<organism evidence="6 7">
    <name type="scientific">Actinopolymorpha cephalotaxi</name>
    <dbReference type="NCBI Taxonomy" id="504797"/>
    <lineage>
        <taxon>Bacteria</taxon>
        <taxon>Bacillati</taxon>
        <taxon>Actinomycetota</taxon>
        <taxon>Actinomycetes</taxon>
        <taxon>Propionibacteriales</taxon>
        <taxon>Actinopolymorphaceae</taxon>
        <taxon>Actinopolymorpha</taxon>
    </lineage>
</organism>
<dbReference type="InterPro" id="IPR036388">
    <property type="entry name" value="WH-like_DNA-bd_sf"/>
</dbReference>
<feature type="domain" description="ANTAR" evidence="4">
    <location>
        <begin position="179"/>
        <end position="229"/>
    </location>
</feature>
<dbReference type="PIRSF" id="PIRSF036625">
    <property type="entry name" value="GAF_ANTAR"/>
    <property type="match status" value="1"/>
</dbReference>
<keyword evidence="8" id="KW-1185">Reference proteome</keyword>
<dbReference type="Proteomes" id="UP000533017">
    <property type="component" value="Unassembled WGS sequence"/>
</dbReference>
<dbReference type="InterPro" id="IPR012074">
    <property type="entry name" value="GAF_ANTAR"/>
</dbReference>
<dbReference type="GO" id="GO:0003723">
    <property type="term" value="F:RNA binding"/>
    <property type="evidence" value="ECO:0007669"/>
    <property type="project" value="InterPro"/>
</dbReference>
<keyword evidence="1" id="KW-0805">Transcription regulation</keyword>
<evidence type="ECO:0000313" key="7">
    <source>
        <dbReference type="Proteomes" id="UP000199052"/>
    </source>
</evidence>
<dbReference type="InterPro" id="IPR005561">
    <property type="entry name" value="ANTAR"/>
</dbReference>
<dbReference type="Pfam" id="PF03861">
    <property type="entry name" value="ANTAR"/>
    <property type="match status" value="1"/>
</dbReference>
<dbReference type="STRING" id="504797.SAMN05421678_105365"/>
<dbReference type="InterPro" id="IPR003018">
    <property type="entry name" value="GAF"/>
</dbReference>
<reference evidence="5 8" key="2">
    <citation type="submission" date="2020-07" db="EMBL/GenBank/DDBJ databases">
        <title>Sequencing the genomes of 1000 actinobacteria strains.</title>
        <authorList>
            <person name="Klenk H.-P."/>
        </authorList>
    </citation>
    <scope>NUCLEOTIDE SEQUENCE [LARGE SCALE GENOMIC DNA]</scope>
    <source>
        <strain evidence="5 8">DSM 45117</strain>
    </source>
</reference>
<evidence type="ECO:0000313" key="5">
    <source>
        <dbReference type="EMBL" id="NYH82232.1"/>
    </source>
</evidence>
<dbReference type="EMBL" id="FOOI01000005">
    <property type="protein sequence ID" value="SFG39812.1"/>
    <property type="molecule type" value="Genomic_DNA"/>
</dbReference>
<protein>
    <submittedName>
        <fullName evidence="6">GAF domain-containing protein</fullName>
    </submittedName>
</protein>
<dbReference type="SMART" id="SM01012">
    <property type="entry name" value="ANTAR"/>
    <property type="match status" value="1"/>
</dbReference>
<dbReference type="AlphaFoldDB" id="A0A1I2RH38"/>
<dbReference type="Gene3D" id="3.30.450.40">
    <property type="match status" value="1"/>
</dbReference>
<gene>
    <name evidence="5" type="ORF">FHR37_001083</name>
    <name evidence="6" type="ORF">SAMN05421678_105365</name>
</gene>
<proteinExistence type="predicted"/>
<evidence type="ECO:0000259" key="3">
    <source>
        <dbReference type="SMART" id="SM00065"/>
    </source>
</evidence>
<evidence type="ECO:0000256" key="1">
    <source>
        <dbReference type="ARBA" id="ARBA00023015"/>
    </source>
</evidence>
<dbReference type="InterPro" id="IPR029016">
    <property type="entry name" value="GAF-like_dom_sf"/>
</dbReference>
<evidence type="ECO:0000313" key="8">
    <source>
        <dbReference type="Proteomes" id="UP000533017"/>
    </source>
</evidence>
<dbReference type="Pfam" id="PF13185">
    <property type="entry name" value="GAF_2"/>
    <property type="match status" value="1"/>
</dbReference>
<dbReference type="RefSeq" id="WP_092883190.1">
    <property type="nucleotide sequence ID" value="NZ_FOOI01000005.1"/>
</dbReference>
<keyword evidence="2" id="KW-0804">Transcription</keyword>
<accession>A0A1I2RH38</accession>
<dbReference type="EMBL" id="JACBZA010000001">
    <property type="protein sequence ID" value="NYH82232.1"/>
    <property type="molecule type" value="Genomic_DNA"/>
</dbReference>
<evidence type="ECO:0000259" key="4">
    <source>
        <dbReference type="SMART" id="SM01012"/>
    </source>
</evidence>
<dbReference type="OrthoDB" id="7466251at2"/>
<reference evidence="6 7" key="1">
    <citation type="submission" date="2016-10" db="EMBL/GenBank/DDBJ databases">
        <authorList>
            <person name="de Groot N.N."/>
        </authorList>
    </citation>
    <scope>NUCLEOTIDE SEQUENCE [LARGE SCALE GENOMIC DNA]</scope>
    <source>
        <strain evidence="6 7">CPCC 202808</strain>
    </source>
</reference>
<dbReference type="Gene3D" id="1.10.10.10">
    <property type="entry name" value="Winged helix-like DNA-binding domain superfamily/Winged helix DNA-binding domain"/>
    <property type="match status" value="1"/>
</dbReference>
<sequence length="239" mass="26289">MPLDRLRLIDELATIVADVERVAELPQRVCDTVVDLLPIDGVGLSLMNPDIAGGRTLLGASNDAGVEIEELQYRLGEGPCVSAFADNQPVLVPDLQAADATVRWPMFTREVAQLGVRAIFALPLRIGAAGMGVLDFHRTRPGPLLEVIEALLVADAVAVVLFNYQLRQQQTESLPDLYELSRLQHEQVHLAIGMVSGQLDIPNEQAIDLLRAYAYEHGERLNDVAEQVVERRLRLTLDS</sequence>
<evidence type="ECO:0000313" key="6">
    <source>
        <dbReference type="EMBL" id="SFG39812.1"/>
    </source>
</evidence>
<feature type="domain" description="GAF" evidence="3">
    <location>
        <begin position="21"/>
        <end position="171"/>
    </location>
</feature>
<name>A0A1I2RH38_9ACTN</name>
<dbReference type="Proteomes" id="UP000199052">
    <property type="component" value="Unassembled WGS sequence"/>
</dbReference>